<dbReference type="InterPro" id="IPR036365">
    <property type="entry name" value="PGBD-like_sf"/>
</dbReference>
<keyword evidence="1" id="KW-0812">Transmembrane</keyword>
<dbReference type="EMBL" id="SAUX01000013">
    <property type="protein sequence ID" value="RWR28862.1"/>
    <property type="molecule type" value="Genomic_DNA"/>
</dbReference>
<reference evidence="4 5" key="2">
    <citation type="submission" date="2019-01" db="EMBL/GenBank/DDBJ databases">
        <authorList>
            <person name="Li Y."/>
        </authorList>
    </citation>
    <scope>NUCLEOTIDE SEQUENCE [LARGE SCALE GENOMIC DNA]</scope>
    <source>
        <strain evidence="4 5">D19-10-3-21</strain>
    </source>
</reference>
<sequence>MTYPWNGAAKLADATDFVRAAEAIGCDVAAIRAVWEVEAAGKPFRADGSLERRFEPHKTTPPLMSYSQGLKLTNAARERSFMKRYAENPEDAMRATSFGAPQIMAFNYLKAGYPSAAQMVASFAQSEGNQIGAFVRLVQAWGIDSALRAHDWKTFARVYNGNANVASYSAKIEAAYRRLSGAASPQVLKSGDKGAAVRRLQEALGTTVDGSFGPDTEHALREFQRDNGLVVDGKAGQKTWEALARQVDVKPPAQPTQSDLIATVTAQAGAGAAALGTVSAALRELPETATTLLVGGAVLAGLLALAAWLYRRARA</sequence>
<dbReference type="Pfam" id="PF11860">
    <property type="entry name" value="Muramidase"/>
    <property type="match status" value="1"/>
</dbReference>
<dbReference type="AlphaFoldDB" id="A0A443K810"/>
<feature type="transmembrane region" description="Helical" evidence="1">
    <location>
        <begin position="292"/>
        <end position="310"/>
    </location>
</feature>
<evidence type="ECO:0000313" key="4">
    <source>
        <dbReference type="EMBL" id="RWR28862.1"/>
    </source>
</evidence>
<protein>
    <submittedName>
        <fullName evidence="4">DUF3380 domain-containing protein</fullName>
    </submittedName>
</protein>
<dbReference type="InterPro" id="IPR002477">
    <property type="entry name" value="Peptidoglycan-bd-like"/>
</dbReference>
<dbReference type="Proteomes" id="UP000285295">
    <property type="component" value="Unassembled WGS sequence"/>
</dbReference>
<dbReference type="OrthoDB" id="1523598at2"/>
<evidence type="ECO:0000256" key="1">
    <source>
        <dbReference type="SAM" id="Phobius"/>
    </source>
</evidence>
<reference evidence="4 5" key="1">
    <citation type="submission" date="2019-01" db="EMBL/GenBank/DDBJ databases">
        <title>Sinorhodobacter populi sp. nov. isolated from the symptomatic bark tissue of Populus euramericana canker.</title>
        <authorList>
            <person name="Xu G."/>
        </authorList>
    </citation>
    <scope>NUCLEOTIDE SEQUENCE [LARGE SCALE GENOMIC DNA]</scope>
    <source>
        <strain evidence="4 5">D19-10-3-21</strain>
    </source>
</reference>
<dbReference type="InterPro" id="IPR024408">
    <property type="entry name" value="Muramidase"/>
</dbReference>
<name>A0A443K810_9RHOB</name>
<dbReference type="InterPro" id="IPR036366">
    <property type="entry name" value="PGBDSf"/>
</dbReference>
<comment type="caution">
    <text evidence="4">The sequence shown here is derived from an EMBL/GenBank/DDBJ whole genome shotgun (WGS) entry which is preliminary data.</text>
</comment>
<dbReference type="Gene3D" id="1.10.101.10">
    <property type="entry name" value="PGBD-like superfamily/PGBD"/>
    <property type="match status" value="1"/>
</dbReference>
<gene>
    <name evidence="4" type="ORF">D2T31_12175</name>
</gene>
<feature type="domain" description="Peptidoglycan binding-like" evidence="2">
    <location>
        <begin position="206"/>
        <end position="243"/>
    </location>
</feature>
<evidence type="ECO:0000259" key="3">
    <source>
        <dbReference type="Pfam" id="PF11860"/>
    </source>
</evidence>
<accession>A0A443K810</accession>
<dbReference type="RefSeq" id="WP_128237580.1">
    <property type="nucleotide sequence ID" value="NZ_SAUX01000013.1"/>
</dbReference>
<organism evidence="4 5">
    <name type="scientific">Paenirhodobacter populi</name>
    <dbReference type="NCBI Taxonomy" id="2306993"/>
    <lineage>
        <taxon>Bacteria</taxon>
        <taxon>Pseudomonadati</taxon>
        <taxon>Pseudomonadota</taxon>
        <taxon>Alphaproteobacteria</taxon>
        <taxon>Rhodobacterales</taxon>
        <taxon>Rhodobacter group</taxon>
        <taxon>Paenirhodobacter</taxon>
    </lineage>
</organism>
<keyword evidence="1" id="KW-0472">Membrane</keyword>
<evidence type="ECO:0000313" key="5">
    <source>
        <dbReference type="Proteomes" id="UP000285295"/>
    </source>
</evidence>
<dbReference type="Pfam" id="PF01471">
    <property type="entry name" value="PG_binding_1"/>
    <property type="match status" value="1"/>
</dbReference>
<keyword evidence="1" id="KW-1133">Transmembrane helix</keyword>
<feature type="domain" description="N-acetylmuramidase" evidence="3">
    <location>
        <begin position="27"/>
        <end position="179"/>
    </location>
</feature>
<proteinExistence type="predicted"/>
<evidence type="ECO:0000259" key="2">
    <source>
        <dbReference type="Pfam" id="PF01471"/>
    </source>
</evidence>
<dbReference type="SUPFAM" id="SSF47090">
    <property type="entry name" value="PGBD-like"/>
    <property type="match status" value="1"/>
</dbReference>